<proteinExistence type="inferred from homology"/>
<dbReference type="AlphaFoldDB" id="A0A544QX14"/>
<keyword evidence="4 7" id="KW-0812">Transmembrane</keyword>
<gene>
    <name evidence="9" type="ORF">EXD82_02205</name>
</gene>
<evidence type="ECO:0000256" key="5">
    <source>
        <dbReference type="ARBA" id="ARBA00022989"/>
    </source>
</evidence>
<dbReference type="Gene3D" id="1.20.1250.20">
    <property type="entry name" value="MFS general substrate transporter like domains"/>
    <property type="match status" value="2"/>
</dbReference>
<evidence type="ECO:0000313" key="10">
    <source>
        <dbReference type="Proteomes" id="UP000317863"/>
    </source>
</evidence>
<dbReference type="OrthoDB" id="1653456at2"/>
<dbReference type="InterPro" id="IPR036259">
    <property type="entry name" value="MFS_trans_sf"/>
</dbReference>
<feature type="transmembrane region" description="Helical" evidence="7">
    <location>
        <begin position="365"/>
        <end position="386"/>
    </location>
</feature>
<feature type="transmembrane region" description="Helical" evidence="7">
    <location>
        <begin position="45"/>
        <end position="66"/>
    </location>
</feature>
<keyword evidence="10" id="KW-1185">Reference proteome</keyword>
<evidence type="ECO:0000256" key="7">
    <source>
        <dbReference type="SAM" id="Phobius"/>
    </source>
</evidence>
<feature type="domain" description="Major facilitator superfamily (MFS) profile" evidence="8">
    <location>
        <begin position="238"/>
        <end position="428"/>
    </location>
</feature>
<dbReference type="SUPFAM" id="SSF103473">
    <property type="entry name" value="MFS general substrate transporter"/>
    <property type="match status" value="1"/>
</dbReference>
<feature type="transmembrane region" description="Helical" evidence="7">
    <location>
        <begin position="21"/>
        <end position="39"/>
    </location>
</feature>
<evidence type="ECO:0000313" key="9">
    <source>
        <dbReference type="EMBL" id="TQQ85234.1"/>
    </source>
</evidence>
<dbReference type="EMBL" id="SGJB01000003">
    <property type="protein sequence ID" value="TQQ85234.1"/>
    <property type="molecule type" value="Genomic_DNA"/>
</dbReference>
<feature type="transmembrane region" description="Helical" evidence="7">
    <location>
        <begin position="140"/>
        <end position="159"/>
    </location>
</feature>
<feature type="transmembrane region" description="Helical" evidence="7">
    <location>
        <begin position="277"/>
        <end position="296"/>
    </location>
</feature>
<evidence type="ECO:0000256" key="2">
    <source>
        <dbReference type="ARBA" id="ARBA00005241"/>
    </source>
</evidence>
<reference evidence="9 10" key="1">
    <citation type="submission" date="2019-02" db="EMBL/GenBank/DDBJ databases">
        <title>Peptostreptococcaceae bacterium ZHW00191 nov., a new bacterium isolated from the human gut.</title>
        <authorList>
            <person name="Zhou H.-W."/>
            <person name="Chen X.-J."/>
        </authorList>
    </citation>
    <scope>NUCLEOTIDE SEQUENCE [LARGE SCALE GENOMIC DNA]</scope>
    <source>
        <strain evidence="9 10">ZHW00191</strain>
    </source>
</reference>
<feature type="transmembrane region" description="Helical" evidence="7">
    <location>
        <begin position="392"/>
        <end position="413"/>
    </location>
</feature>
<dbReference type="PANTHER" id="PTHR16172:SF41">
    <property type="entry name" value="MAJOR FACILITATOR SUPERFAMILY DOMAIN-CONTAINING PROTEIN 6-LIKE"/>
    <property type="match status" value="1"/>
</dbReference>
<keyword evidence="6 7" id="KW-0472">Membrane</keyword>
<name>A0A544QX14_9FIRM</name>
<comment type="similarity">
    <text evidence="2">Belongs to the major facilitator superfamily. MFSD6 family.</text>
</comment>
<dbReference type="RefSeq" id="WP_142535291.1">
    <property type="nucleotide sequence ID" value="NZ_SGJB01000003.1"/>
</dbReference>
<evidence type="ECO:0000256" key="3">
    <source>
        <dbReference type="ARBA" id="ARBA00022448"/>
    </source>
</evidence>
<feature type="transmembrane region" description="Helical" evidence="7">
    <location>
        <begin position="240"/>
        <end position="257"/>
    </location>
</feature>
<feature type="transmembrane region" description="Helical" evidence="7">
    <location>
        <begin position="336"/>
        <end position="353"/>
    </location>
</feature>
<feature type="transmembrane region" description="Helical" evidence="7">
    <location>
        <begin position="104"/>
        <end position="128"/>
    </location>
</feature>
<dbReference type="Proteomes" id="UP000317863">
    <property type="component" value="Unassembled WGS sequence"/>
</dbReference>
<keyword evidence="5 7" id="KW-1133">Transmembrane helix</keyword>
<dbReference type="InterPro" id="IPR024989">
    <property type="entry name" value="MFS_assoc_dom"/>
</dbReference>
<organism evidence="9 10">
    <name type="scientific">Peptacetobacter hominis</name>
    <dbReference type="NCBI Taxonomy" id="2743610"/>
    <lineage>
        <taxon>Bacteria</taxon>
        <taxon>Bacillati</taxon>
        <taxon>Bacillota</taxon>
        <taxon>Clostridia</taxon>
        <taxon>Peptostreptococcales</taxon>
        <taxon>Peptostreptococcaceae</taxon>
        <taxon>Peptacetobacter</taxon>
    </lineage>
</organism>
<keyword evidence="3" id="KW-0813">Transport</keyword>
<protein>
    <submittedName>
        <fullName evidence="9">MFS transporter</fullName>
    </submittedName>
</protein>
<dbReference type="InterPro" id="IPR020846">
    <property type="entry name" value="MFS_dom"/>
</dbReference>
<comment type="subcellular location">
    <subcellularLocation>
        <location evidence="1">Cell membrane</location>
        <topology evidence="1">Multi-pass membrane protein</topology>
    </subcellularLocation>
</comment>
<comment type="caution">
    <text evidence="9">The sequence shown here is derived from an EMBL/GenBank/DDBJ whole genome shotgun (WGS) entry which is preliminary data.</text>
</comment>
<sequence length="428" mass="47855">MERNNIKYLAGKYTFLHINYWGIYSALLGFTAVYMMSLGMSASQIGFAMACSSICSTLIQPPLATFADSTRKYTIKQITLFLAIIGISFVIGVNFLPVGNSAKVVMFVGAMASTNIMLPMLNSINVYYTNRGEYINYGASRGIGSFSYAVVSYILGYAVRIYGENIITLSAFILYILLIVSIMQFRMKKDKKDLYEQRYETTTEENNISESGNIENKKGDISSASNNIDKRNFFVRHRRYMFLLCGVVFFFAFHNMTNTYMIQIVEYLGGNSRDMGISVALAAALELPTMFFFSKIVEKIDSAKLMKIAGLSFFIKSILFFMADSVYIIYVSQIMQMFSFALFIPASVYYANIIMDERDKVKGQAFMTTSFTISGVVGNLLGGYLIDNIGVHNMMAVSVISAFIGMVIVFIAAGGRDFYEKNVSVKSS</sequence>
<dbReference type="Pfam" id="PF12832">
    <property type="entry name" value="MFS_1_like"/>
    <property type="match status" value="1"/>
</dbReference>
<feature type="transmembrane region" description="Helical" evidence="7">
    <location>
        <begin position="308"/>
        <end position="330"/>
    </location>
</feature>
<feature type="transmembrane region" description="Helical" evidence="7">
    <location>
        <begin position="78"/>
        <end position="98"/>
    </location>
</feature>
<evidence type="ECO:0000256" key="4">
    <source>
        <dbReference type="ARBA" id="ARBA00022692"/>
    </source>
</evidence>
<evidence type="ECO:0000256" key="6">
    <source>
        <dbReference type="ARBA" id="ARBA00023136"/>
    </source>
</evidence>
<feature type="transmembrane region" description="Helical" evidence="7">
    <location>
        <begin position="165"/>
        <end position="185"/>
    </location>
</feature>
<evidence type="ECO:0000259" key="8">
    <source>
        <dbReference type="PROSITE" id="PS50850"/>
    </source>
</evidence>
<accession>A0A544QX14</accession>
<dbReference type="GO" id="GO:0022857">
    <property type="term" value="F:transmembrane transporter activity"/>
    <property type="evidence" value="ECO:0007669"/>
    <property type="project" value="InterPro"/>
</dbReference>
<dbReference type="PANTHER" id="PTHR16172">
    <property type="entry name" value="MAJOR FACILITATOR SUPERFAMILY DOMAIN-CONTAINING PROTEIN 6-LIKE"/>
    <property type="match status" value="1"/>
</dbReference>
<dbReference type="PROSITE" id="PS50850">
    <property type="entry name" value="MFS"/>
    <property type="match status" value="1"/>
</dbReference>
<evidence type="ECO:0000256" key="1">
    <source>
        <dbReference type="ARBA" id="ARBA00004651"/>
    </source>
</evidence>
<dbReference type="GO" id="GO:0005886">
    <property type="term" value="C:plasma membrane"/>
    <property type="evidence" value="ECO:0007669"/>
    <property type="project" value="UniProtKB-SubCell"/>
</dbReference>
<dbReference type="InterPro" id="IPR051717">
    <property type="entry name" value="MFS_MFSD6"/>
</dbReference>